<dbReference type="SUPFAM" id="SSF51569">
    <property type="entry name" value="Aldolase"/>
    <property type="match status" value="1"/>
</dbReference>
<dbReference type="FunFam" id="3.20.20.70:FF:000201">
    <property type="entry name" value="Hydroxymethylglutaryl-CoA lyase"/>
    <property type="match status" value="1"/>
</dbReference>
<dbReference type="PROSITE" id="PS50991">
    <property type="entry name" value="PYR_CT"/>
    <property type="match status" value="1"/>
</dbReference>
<reference evidence="7" key="1">
    <citation type="submission" date="2017-12" db="EMBL/GenBank/DDBJ databases">
        <authorList>
            <person name="Martens C."/>
            <person name="Dahlstrom E."/>
            <person name="Barbian K."/>
            <person name="Sykora L."/>
            <person name="Ricklefs S."/>
            <person name="Bruno D."/>
            <person name="Anzick I."/>
            <person name="Myles I."/>
            <person name="Datta S.K."/>
        </authorList>
    </citation>
    <scope>NUCLEOTIDE SEQUENCE</scope>
    <source>
        <strain evidence="7">AD2</strain>
    </source>
</reference>
<feature type="domain" description="Pyruvate carboxyltransferase" evidence="6">
    <location>
        <begin position="6"/>
        <end position="273"/>
    </location>
</feature>
<dbReference type="GO" id="GO:0046951">
    <property type="term" value="P:ketone body biosynthetic process"/>
    <property type="evidence" value="ECO:0007669"/>
    <property type="project" value="TreeGrafter"/>
</dbReference>
<dbReference type="InterPro" id="IPR013785">
    <property type="entry name" value="Aldolase_TIM"/>
</dbReference>
<keyword evidence="4" id="KW-0479">Metal-binding</keyword>
<evidence type="ECO:0000313" key="7">
    <source>
        <dbReference type="EMBL" id="AWV21874.1"/>
    </source>
</evidence>
<dbReference type="PANTHER" id="PTHR42738">
    <property type="entry name" value="HYDROXYMETHYLGLUTARYL-COA LYASE"/>
    <property type="match status" value="1"/>
</dbReference>
<dbReference type="InterPro" id="IPR043594">
    <property type="entry name" value="HMGL"/>
</dbReference>
<sequence length="312" mass="32142">MFPGHVRIVEMGPRDGLQNEARPVSVATKIALIEALANAGLRSIEAGSFVSPKWVPQMAGTAEVLAGLTQRPGVDYPVLVPNLKGLEAALAAGAREIAVFGAASESFSRANINCSIAESLERFAPVAEQALAAGLRVRGYVSCVLGCPYEGAVSPEAVARVAAALAGMGCYEVSLGDTIGTGTPLAARRMVEVVAEHVPLERLALHFHDTYGQALANILACLELGVSVVDSAVAGLGGCPYAKGASGNVATEDVVYMLDGMGIGTGVDLPRLAAAGRMICAALEREPASRVARALAARTNEWEVQEPQVPGG</sequence>
<dbReference type="Gene3D" id="3.20.20.70">
    <property type="entry name" value="Aldolase class I"/>
    <property type="match status" value="1"/>
</dbReference>
<comment type="similarity">
    <text evidence="2">Belongs to the HMG-CoA lyase family.</text>
</comment>
<proteinExistence type="inferred from homology"/>
<dbReference type="GO" id="GO:0006552">
    <property type="term" value="P:L-leucine catabolic process"/>
    <property type="evidence" value="ECO:0007669"/>
    <property type="project" value="TreeGrafter"/>
</dbReference>
<evidence type="ECO:0000256" key="3">
    <source>
        <dbReference type="ARBA" id="ARBA00012910"/>
    </source>
</evidence>
<dbReference type="AlphaFoldDB" id="A0A4Y1MWH9"/>
<accession>A0A4Y1MWH9</accession>
<dbReference type="GO" id="GO:0004419">
    <property type="term" value="F:hydroxymethylglutaryl-CoA lyase activity"/>
    <property type="evidence" value="ECO:0007669"/>
    <property type="project" value="UniProtKB-EC"/>
</dbReference>
<dbReference type="GO" id="GO:0046872">
    <property type="term" value="F:metal ion binding"/>
    <property type="evidence" value="ECO:0007669"/>
    <property type="project" value="UniProtKB-KW"/>
</dbReference>
<evidence type="ECO:0000256" key="2">
    <source>
        <dbReference type="ARBA" id="ARBA00009405"/>
    </source>
</evidence>
<dbReference type="EC" id="4.1.3.4" evidence="3"/>
<dbReference type="Pfam" id="PF00682">
    <property type="entry name" value="HMGL-like"/>
    <property type="match status" value="1"/>
</dbReference>
<gene>
    <name evidence="7" type="ORF">RADP37_00987</name>
</gene>
<dbReference type="NCBIfam" id="NF004283">
    <property type="entry name" value="PRK05692.1"/>
    <property type="match status" value="1"/>
</dbReference>
<evidence type="ECO:0000256" key="1">
    <source>
        <dbReference type="ARBA" id="ARBA00005143"/>
    </source>
</evidence>
<evidence type="ECO:0000259" key="6">
    <source>
        <dbReference type="PROSITE" id="PS50991"/>
    </source>
</evidence>
<dbReference type="InterPro" id="IPR000891">
    <property type="entry name" value="PYR_CT"/>
</dbReference>
<dbReference type="CDD" id="cd07938">
    <property type="entry name" value="DRE_TIM_HMGL"/>
    <property type="match status" value="1"/>
</dbReference>
<keyword evidence="5 7" id="KW-0456">Lyase</keyword>
<evidence type="ECO:0000256" key="5">
    <source>
        <dbReference type="ARBA" id="ARBA00023239"/>
    </source>
</evidence>
<dbReference type="PANTHER" id="PTHR42738:SF7">
    <property type="entry name" value="HYDROXYMETHYLGLUTARYL-COA LYASE"/>
    <property type="match status" value="1"/>
</dbReference>
<comment type="pathway">
    <text evidence="1">Metabolic intermediate metabolism; (S)-3-hydroxy-3-methylglutaryl-CoA degradation; acetoacetate from (S)-3-hydroxy-3-methylglutaryl-CoA: step 1/1.</text>
</comment>
<dbReference type="EMBL" id="CP025189">
    <property type="protein sequence ID" value="AWV21874.1"/>
    <property type="molecule type" value="Genomic_DNA"/>
</dbReference>
<dbReference type="RefSeq" id="WP_314215151.1">
    <property type="nucleotide sequence ID" value="NZ_CP025189.1"/>
</dbReference>
<organism evidence="7">
    <name type="scientific">Roseomonas mucosa</name>
    <dbReference type="NCBI Taxonomy" id="207340"/>
    <lineage>
        <taxon>Bacteria</taxon>
        <taxon>Pseudomonadati</taxon>
        <taxon>Pseudomonadota</taxon>
        <taxon>Alphaproteobacteria</taxon>
        <taxon>Acetobacterales</taxon>
        <taxon>Roseomonadaceae</taxon>
        <taxon>Roseomonas</taxon>
    </lineage>
</organism>
<protein>
    <recommendedName>
        <fullName evidence="3">hydroxymethylglutaryl-CoA lyase</fullName>
        <ecNumber evidence="3">4.1.3.4</ecNumber>
    </recommendedName>
</protein>
<evidence type="ECO:0000256" key="4">
    <source>
        <dbReference type="ARBA" id="ARBA00022723"/>
    </source>
</evidence>
<name>A0A4Y1MWH9_9PROT</name>